<evidence type="ECO:0000313" key="1">
    <source>
        <dbReference type="EMBL" id="GAI51492.1"/>
    </source>
</evidence>
<dbReference type="AlphaFoldDB" id="X1P5C8"/>
<dbReference type="EMBL" id="BARV01040175">
    <property type="protein sequence ID" value="GAI51492.1"/>
    <property type="molecule type" value="Genomic_DNA"/>
</dbReference>
<comment type="caution">
    <text evidence="1">The sequence shown here is derived from an EMBL/GenBank/DDBJ whole genome shotgun (WGS) entry which is preliminary data.</text>
</comment>
<proteinExistence type="predicted"/>
<protein>
    <submittedName>
        <fullName evidence="1">Uncharacterized protein</fullName>
    </submittedName>
</protein>
<name>X1P5C8_9ZZZZ</name>
<accession>X1P5C8</accession>
<reference evidence="1" key="1">
    <citation type="journal article" date="2014" name="Front. Microbiol.">
        <title>High frequency of phylogenetically diverse reductive dehalogenase-homologous genes in deep subseafloor sedimentary metagenomes.</title>
        <authorList>
            <person name="Kawai M."/>
            <person name="Futagami T."/>
            <person name="Toyoda A."/>
            <person name="Takaki Y."/>
            <person name="Nishi S."/>
            <person name="Hori S."/>
            <person name="Arai W."/>
            <person name="Tsubouchi T."/>
            <person name="Morono Y."/>
            <person name="Uchiyama I."/>
            <person name="Ito T."/>
            <person name="Fujiyama A."/>
            <person name="Inagaki F."/>
            <person name="Takami H."/>
        </authorList>
    </citation>
    <scope>NUCLEOTIDE SEQUENCE</scope>
    <source>
        <strain evidence="1">Expedition CK06-06</strain>
    </source>
</reference>
<sequence>LKYNLSGDRFEYGFNGHGLEANTAYSLIYYPEPQTTWPWGVMVIGDGMTNHGGNINLAGSVDLGMNLTGPPDPYNPQGGAKIWLVITADINASSQLAGWNPTEYLFENNLITYEDTDD</sequence>
<gene>
    <name evidence="1" type="ORF">S06H3_61305</name>
</gene>
<feature type="non-terminal residue" evidence="1">
    <location>
        <position position="1"/>
    </location>
</feature>
<organism evidence="1">
    <name type="scientific">marine sediment metagenome</name>
    <dbReference type="NCBI Taxonomy" id="412755"/>
    <lineage>
        <taxon>unclassified sequences</taxon>
        <taxon>metagenomes</taxon>
        <taxon>ecological metagenomes</taxon>
    </lineage>
</organism>